<dbReference type="Proteomes" id="UP000598271">
    <property type="component" value="Unassembled WGS sequence"/>
</dbReference>
<protein>
    <submittedName>
        <fullName evidence="1">Uncharacterized protein</fullName>
    </submittedName>
</protein>
<dbReference type="EMBL" id="BMXF01000006">
    <property type="protein sequence ID" value="GHB85544.1"/>
    <property type="molecule type" value="Genomic_DNA"/>
</dbReference>
<evidence type="ECO:0000313" key="2">
    <source>
        <dbReference type="Proteomes" id="UP000598271"/>
    </source>
</evidence>
<gene>
    <name evidence="1" type="ORF">GCM10007390_46180</name>
</gene>
<proteinExistence type="predicted"/>
<organism evidence="1 2">
    <name type="scientific">Persicitalea jodogahamensis</name>
    <dbReference type="NCBI Taxonomy" id="402147"/>
    <lineage>
        <taxon>Bacteria</taxon>
        <taxon>Pseudomonadati</taxon>
        <taxon>Bacteroidota</taxon>
        <taxon>Cytophagia</taxon>
        <taxon>Cytophagales</taxon>
        <taxon>Spirosomataceae</taxon>
        <taxon>Persicitalea</taxon>
    </lineage>
</organism>
<comment type="caution">
    <text evidence="1">The sequence shown here is derived from an EMBL/GenBank/DDBJ whole genome shotgun (WGS) entry which is preliminary data.</text>
</comment>
<dbReference type="RefSeq" id="WP_189567957.1">
    <property type="nucleotide sequence ID" value="NZ_BMXF01000006.1"/>
</dbReference>
<sequence length="136" mass="15561">MKNLFFSILIFCFISCRSGNPYEFAEFYVDDVSKEQEFIDSTSALAGKLPFTKHEKMELRLQGELDSGALIRFYTYPDYMLINDFDLVKGQNSIITEYGKIAIETNPDYYNGDTLVILYVPKGATRGHLKISTNIL</sequence>
<dbReference type="AlphaFoldDB" id="A0A8J3GB85"/>
<accession>A0A8J3GB85</accession>
<keyword evidence="2" id="KW-1185">Reference proteome</keyword>
<name>A0A8J3GB85_9BACT</name>
<evidence type="ECO:0000313" key="1">
    <source>
        <dbReference type="EMBL" id="GHB85544.1"/>
    </source>
</evidence>
<reference evidence="1 2" key="1">
    <citation type="journal article" date="2014" name="Int. J. Syst. Evol. Microbiol.">
        <title>Complete genome sequence of Corynebacterium casei LMG S-19264T (=DSM 44701T), isolated from a smear-ripened cheese.</title>
        <authorList>
            <consortium name="US DOE Joint Genome Institute (JGI-PGF)"/>
            <person name="Walter F."/>
            <person name="Albersmeier A."/>
            <person name="Kalinowski J."/>
            <person name="Ruckert C."/>
        </authorList>
    </citation>
    <scope>NUCLEOTIDE SEQUENCE [LARGE SCALE GENOMIC DNA]</scope>
    <source>
        <strain evidence="1 2">KCTC 12866</strain>
    </source>
</reference>